<gene>
    <name evidence="2" type="ORF">WG66_3391</name>
</gene>
<name>A0A0W0G6H2_MONRR</name>
<evidence type="ECO:0000256" key="1">
    <source>
        <dbReference type="SAM" id="MobiDB-lite"/>
    </source>
</evidence>
<dbReference type="AlphaFoldDB" id="A0A0W0G6H2"/>
<dbReference type="EMBL" id="LATX01001018">
    <property type="protein sequence ID" value="KTB44021.1"/>
    <property type="molecule type" value="Genomic_DNA"/>
</dbReference>
<sequence length="264" mass="29884">MPPWTESQIERDIVEAEERRCGLQTQSILNPGGQVIPPLTRASRRELLTSSPLPLPTNPVPTETPEERLETKRTLTPLSITTGLGEIKFEEEMFPSTPKKPELDILNTSSTSAEESDPFQHLLHIEEMSEEKKPSGSRPKVEPIAEETTISATVPVQMVTADKEIKAALPRAFTGHRKDMKKFLREVQLYIALNPKAFTTDRSKKLFLLFYMTNSPGEFWKNDKTDLLLALDPEAGKVSWVDFMEDFKMSFEPLDTTLEAQLKL</sequence>
<dbReference type="Proteomes" id="UP000054988">
    <property type="component" value="Unassembled WGS sequence"/>
</dbReference>
<evidence type="ECO:0000313" key="2">
    <source>
        <dbReference type="EMBL" id="KTB44021.1"/>
    </source>
</evidence>
<feature type="region of interest" description="Disordered" evidence="1">
    <location>
        <begin position="47"/>
        <end position="70"/>
    </location>
</feature>
<evidence type="ECO:0000313" key="3">
    <source>
        <dbReference type="Proteomes" id="UP000054988"/>
    </source>
</evidence>
<protein>
    <recommendedName>
        <fullName evidence="4">Retrotransposon gag domain-containing protein</fullName>
    </recommendedName>
</protein>
<proteinExistence type="predicted"/>
<accession>A0A0W0G6H2</accession>
<organism evidence="2 3">
    <name type="scientific">Moniliophthora roreri</name>
    <name type="common">Frosty pod rot fungus</name>
    <name type="synonym">Monilia roreri</name>
    <dbReference type="NCBI Taxonomy" id="221103"/>
    <lineage>
        <taxon>Eukaryota</taxon>
        <taxon>Fungi</taxon>
        <taxon>Dikarya</taxon>
        <taxon>Basidiomycota</taxon>
        <taxon>Agaricomycotina</taxon>
        <taxon>Agaricomycetes</taxon>
        <taxon>Agaricomycetidae</taxon>
        <taxon>Agaricales</taxon>
        <taxon>Marasmiineae</taxon>
        <taxon>Marasmiaceae</taxon>
        <taxon>Moniliophthora</taxon>
    </lineage>
</organism>
<reference evidence="2 3" key="1">
    <citation type="submission" date="2015-12" db="EMBL/GenBank/DDBJ databases">
        <title>Draft genome sequence of Moniliophthora roreri, the causal agent of frosty pod rot of cacao.</title>
        <authorList>
            <person name="Aime M.C."/>
            <person name="Diaz-Valderrama J.R."/>
            <person name="Kijpornyongpan T."/>
            <person name="Phillips-Mora W."/>
        </authorList>
    </citation>
    <scope>NUCLEOTIDE SEQUENCE [LARGE SCALE GENOMIC DNA]</scope>
    <source>
        <strain evidence="2 3">MCA 2952</strain>
    </source>
</reference>
<comment type="caution">
    <text evidence="2">The sequence shown here is derived from an EMBL/GenBank/DDBJ whole genome shotgun (WGS) entry which is preliminary data.</text>
</comment>
<evidence type="ECO:0008006" key="4">
    <source>
        <dbReference type="Google" id="ProtNLM"/>
    </source>
</evidence>